<evidence type="ECO:0000313" key="1">
    <source>
        <dbReference type="EMBL" id="CAG8819034.1"/>
    </source>
</evidence>
<comment type="caution">
    <text evidence="1">The sequence shown here is derived from an EMBL/GenBank/DDBJ whole genome shotgun (WGS) entry which is preliminary data.</text>
</comment>
<accession>A0ACA9S213</accession>
<reference evidence="1" key="1">
    <citation type="submission" date="2021-06" db="EMBL/GenBank/DDBJ databases">
        <authorList>
            <person name="Kallberg Y."/>
            <person name="Tangrot J."/>
            <person name="Rosling A."/>
        </authorList>
    </citation>
    <scope>NUCLEOTIDE SEQUENCE</scope>
    <source>
        <strain evidence="1">MA461A</strain>
    </source>
</reference>
<evidence type="ECO:0000313" key="2">
    <source>
        <dbReference type="Proteomes" id="UP000789920"/>
    </source>
</evidence>
<name>A0ACA9S213_9GLOM</name>
<dbReference type="Proteomes" id="UP000789920">
    <property type="component" value="Unassembled WGS sequence"/>
</dbReference>
<keyword evidence="2" id="KW-1185">Reference proteome</keyword>
<feature type="non-terminal residue" evidence="1">
    <location>
        <position position="1"/>
    </location>
</feature>
<protein>
    <submittedName>
        <fullName evidence="1">1545_t:CDS:1</fullName>
    </submittedName>
</protein>
<sequence length="141" mass="16334">AREIQELWNKEKNQTVSIFTIRHALKKTGLRLCVAHESFFRQFSSSHNIRVWRIPAEEFDELLGSIIPIHGHITGKVYTQLMRKYGISAIHQLVSNGKDIFQQDNMLSYKSRKAIDFFDNTGISILPWPLQSPDLNPLENL</sequence>
<dbReference type="EMBL" id="CAJVQC010081763">
    <property type="protein sequence ID" value="CAG8819034.1"/>
    <property type="molecule type" value="Genomic_DNA"/>
</dbReference>
<proteinExistence type="predicted"/>
<gene>
    <name evidence="1" type="ORF">RPERSI_LOCUS25041</name>
</gene>
<organism evidence="1 2">
    <name type="scientific">Racocetra persica</name>
    <dbReference type="NCBI Taxonomy" id="160502"/>
    <lineage>
        <taxon>Eukaryota</taxon>
        <taxon>Fungi</taxon>
        <taxon>Fungi incertae sedis</taxon>
        <taxon>Mucoromycota</taxon>
        <taxon>Glomeromycotina</taxon>
        <taxon>Glomeromycetes</taxon>
        <taxon>Diversisporales</taxon>
        <taxon>Gigasporaceae</taxon>
        <taxon>Racocetra</taxon>
    </lineage>
</organism>